<feature type="compositionally biased region" description="Basic and acidic residues" evidence="3">
    <location>
        <begin position="362"/>
        <end position="409"/>
    </location>
</feature>
<organism evidence="4 5">
    <name type="scientific">Coemansia thaxteri</name>
    <dbReference type="NCBI Taxonomy" id="2663907"/>
    <lineage>
        <taxon>Eukaryota</taxon>
        <taxon>Fungi</taxon>
        <taxon>Fungi incertae sedis</taxon>
        <taxon>Zoopagomycota</taxon>
        <taxon>Kickxellomycotina</taxon>
        <taxon>Kickxellomycetes</taxon>
        <taxon>Kickxellales</taxon>
        <taxon>Kickxellaceae</taxon>
        <taxon>Coemansia</taxon>
    </lineage>
</organism>
<feature type="region of interest" description="Disordered" evidence="3">
    <location>
        <begin position="362"/>
        <end position="450"/>
    </location>
</feature>
<dbReference type="GO" id="GO:0005634">
    <property type="term" value="C:nucleus"/>
    <property type="evidence" value="ECO:0007669"/>
    <property type="project" value="UniProtKB-SubCell"/>
</dbReference>
<dbReference type="InterPro" id="IPR000637">
    <property type="entry name" value="HMGI/Y_DNA-bd_CS"/>
</dbReference>
<comment type="caution">
    <text evidence="4">The sequence shown here is derived from an EMBL/GenBank/DDBJ whole genome shotgun (WGS) entry which is preliminary data.</text>
</comment>
<evidence type="ECO:0000256" key="1">
    <source>
        <dbReference type="ARBA" id="ARBA00004123"/>
    </source>
</evidence>
<dbReference type="AlphaFoldDB" id="A0A9W8EHW7"/>
<proteinExistence type="predicted"/>
<dbReference type="Proteomes" id="UP001150907">
    <property type="component" value="Unassembled WGS sequence"/>
</dbReference>
<feature type="compositionally biased region" description="Low complexity" evidence="3">
    <location>
        <begin position="188"/>
        <end position="199"/>
    </location>
</feature>
<dbReference type="EMBL" id="JANBQF010000227">
    <property type="protein sequence ID" value="KAJ2003364.1"/>
    <property type="molecule type" value="Genomic_DNA"/>
</dbReference>
<reference evidence="4" key="1">
    <citation type="submission" date="2022-07" db="EMBL/GenBank/DDBJ databases">
        <title>Phylogenomic reconstructions and comparative analyses of Kickxellomycotina fungi.</title>
        <authorList>
            <person name="Reynolds N.K."/>
            <person name="Stajich J.E."/>
            <person name="Barry K."/>
            <person name="Grigoriev I.V."/>
            <person name="Crous P."/>
            <person name="Smith M.E."/>
        </authorList>
    </citation>
    <scope>NUCLEOTIDE SEQUENCE</scope>
    <source>
        <strain evidence="4">IMI 214461</strain>
    </source>
</reference>
<evidence type="ECO:0000256" key="3">
    <source>
        <dbReference type="SAM" id="MobiDB-lite"/>
    </source>
</evidence>
<evidence type="ECO:0000313" key="4">
    <source>
        <dbReference type="EMBL" id="KAJ2003364.1"/>
    </source>
</evidence>
<accession>A0A9W8EHW7</accession>
<sequence>MEHTDSEAARVLDVLQGAAAGERQAKVWTAPAGVGSDLARASTAAAVVGQWAELTEAQKINSLLGIAHVGQSKMQAARGEVQRLAQLARSDGGSDWVRVLGHTLGDVGTTGRLARLDALPHDACAELHDAAARLEAAASKCLPGLCVPGEVLACVAPAVADATAPRAVCNAYGARPSDALVARVRAAAAGRRPATPRHASAGATSRRPSAIGPPSAPLSPEPSVVLDGLFGGSDSEGDSDDEALPPAVMPAVRASHRADHVGRMERLLAAAEVPALQGVVPQGDVRRPSLGVVTGASSGSSGRVSAPAAAAPSKIGMFAPRRRAAPSNTALPSGARRGPDSTAKKIQVVDFHDAQMAINARERELQERRDRVAEEREAKRAKRQADIDERKRLRAEAAERKRAAAEERAASATPRRPRGRPRTSGPTSPNDSDSARPESPDGAAFDPPMEYLTFAGNDPQIRAVYTHTNALSDVDRLRLYCFFNSRPMPPGTPPRLDIVLNEQTIPDPANPASTCREIMVLQADLALSEWKKVRRLRRGD</sequence>
<evidence type="ECO:0000256" key="2">
    <source>
        <dbReference type="ARBA" id="ARBA00023242"/>
    </source>
</evidence>
<dbReference type="GO" id="GO:0006355">
    <property type="term" value="P:regulation of DNA-templated transcription"/>
    <property type="evidence" value="ECO:0007669"/>
    <property type="project" value="InterPro"/>
</dbReference>
<keyword evidence="2" id="KW-0539">Nucleus</keyword>
<evidence type="ECO:0000313" key="5">
    <source>
        <dbReference type="Proteomes" id="UP001150907"/>
    </source>
</evidence>
<dbReference type="PROSITE" id="PS00354">
    <property type="entry name" value="HMGI_Y"/>
    <property type="match status" value="1"/>
</dbReference>
<name>A0A9W8EHW7_9FUNG</name>
<feature type="region of interest" description="Disordered" evidence="3">
    <location>
        <begin position="320"/>
        <end position="350"/>
    </location>
</feature>
<feature type="region of interest" description="Disordered" evidence="3">
    <location>
        <begin position="188"/>
        <end position="245"/>
    </location>
</feature>
<gene>
    <name evidence="4" type="ORF">H4R26_003117</name>
</gene>
<comment type="subcellular location">
    <subcellularLocation>
        <location evidence="1">Nucleus</location>
    </subcellularLocation>
</comment>
<protein>
    <submittedName>
        <fullName evidence="4">Uncharacterized protein</fullName>
    </submittedName>
</protein>
<keyword evidence="5" id="KW-1185">Reference proteome</keyword>
<dbReference type="OrthoDB" id="5555179at2759"/>